<dbReference type="InParanoid" id="A0A3N7G6N1"/>
<organism evidence="1 2">
    <name type="scientific">Populus trichocarpa</name>
    <name type="common">Western balsam poplar</name>
    <name type="synonym">Populus balsamifera subsp. trichocarpa</name>
    <dbReference type="NCBI Taxonomy" id="3694"/>
    <lineage>
        <taxon>Eukaryota</taxon>
        <taxon>Viridiplantae</taxon>
        <taxon>Streptophyta</taxon>
        <taxon>Embryophyta</taxon>
        <taxon>Tracheophyta</taxon>
        <taxon>Spermatophyta</taxon>
        <taxon>Magnoliopsida</taxon>
        <taxon>eudicotyledons</taxon>
        <taxon>Gunneridae</taxon>
        <taxon>Pentapetalae</taxon>
        <taxon>rosids</taxon>
        <taxon>fabids</taxon>
        <taxon>Malpighiales</taxon>
        <taxon>Salicaceae</taxon>
        <taxon>Saliceae</taxon>
        <taxon>Populus</taxon>
    </lineage>
</organism>
<evidence type="ECO:0000313" key="1">
    <source>
        <dbReference type="EMBL" id="RQP01986.1"/>
    </source>
</evidence>
<dbReference type="EMBL" id="CM009306">
    <property type="protein sequence ID" value="RQP01986.1"/>
    <property type="molecule type" value="Genomic_DNA"/>
</dbReference>
<sequence>MGVAMEASILQLAIPLAGSPVGGTSSTSLADVSRSQECRTVLEEELREMVRGKNDDLKHDLDQLSISRYT</sequence>
<dbReference type="Proteomes" id="UP000006729">
    <property type="component" value="Chromosome 17"/>
</dbReference>
<name>A0A3N7G6N1_POPTR</name>
<dbReference type="AlphaFoldDB" id="A0A3N7G6N1"/>
<keyword evidence="2" id="KW-1185">Reference proteome</keyword>
<reference evidence="1 2" key="1">
    <citation type="journal article" date="2006" name="Science">
        <title>The genome of black cottonwood, Populus trichocarpa (Torr. &amp; Gray).</title>
        <authorList>
            <person name="Tuskan G.A."/>
            <person name="Difazio S."/>
            <person name="Jansson S."/>
            <person name="Bohlmann J."/>
            <person name="Grigoriev I."/>
            <person name="Hellsten U."/>
            <person name="Putnam N."/>
            <person name="Ralph S."/>
            <person name="Rombauts S."/>
            <person name="Salamov A."/>
            <person name="Schein J."/>
            <person name="Sterck L."/>
            <person name="Aerts A."/>
            <person name="Bhalerao R.R."/>
            <person name="Bhalerao R.P."/>
            <person name="Blaudez D."/>
            <person name="Boerjan W."/>
            <person name="Brun A."/>
            <person name="Brunner A."/>
            <person name="Busov V."/>
            <person name="Campbell M."/>
            <person name="Carlson J."/>
            <person name="Chalot M."/>
            <person name="Chapman J."/>
            <person name="Chen G.L."/>
            <person name="Cooper D."/>
            <person name="Coutinho P.M."/>
            <person name="Couturier J."/>
            <person name="Covert S."/>
            <person name="Cronk Q."/>
            <person name="Cunningham R."/>
            <person name="Davis J."/>
            <person name="Degroeve S."/>
            <person name="Dejardin A."/>
            <person name="Depamphilis C."/>
            <person name="Detter J."/>
            <person name="Dirks B."/>
            <person name="Dubchak I."/>
            <person name="Duplessis S."/>
            <person name="Ehlting J."/>
            <person name="Ellis B."/>
            <person name="Gendler K."/>
            <person name="Goodstein D."/>
            <person name="Gribskov M."/>
            <person name="Grimwood J."/>
            <person name="Groover A."/>
            <person name="Gunter L."/>
            <person name="Hamberger B."/>
            <person name="Heinze B."/>
            <person name="Helariutta Y."/>
            <person name="Henrissat B."/>
            <person name="Holligan D."/>
            <person name="Holt R."/>
            <person name="Huang W."/>
            <person name="Islam-Faridi N."/>
            <person name="Jones S."/>
            <person name="Jones-Rhoades M."/>
            <person name="Jorgensen R."/>
            <person name="Joshi C."/>
            <person name="Kangasjarvi J."/>
            <person name="Karlsson J."/>
            <person name="Kelleher C."/>
            <person name="Kirkpatrick R."/>
            <person name="Kirst M."/>
            <person name="Kohler A."/>
            <person name="Kalluri U."/>
            <person name="Larimer F."/>
            <person name="Leebens-Mack J."/>
            <person name="Leple J.C."/>
            <person name="Locascio P."/>
            <person name="Lou Y."/>
            <person name="Lucas S."/>
            <person name="Martin F."/>
            <person name="Montanini B."/>
            <person name="Napoli C."/>
            <person name="Nelson D.R."/>
            <person name="Nelson C."/>
            <person name="Nieminen K."/>
            <person name="Nilsson O."/>
            <person name="Pereda V."/>
            <person name="Peter G."/>
            <person name="Philippe R."/>
            <person name="Pilate G."/>
            <person name="Poliakov A."/>
            <person name="Razumovskaya J."/>
            <person name="Richardson P."/>
            <person name="Rinaldi C."/>
            <person name="Ritland K."/>
            <person name="Rouze P."/>
            <person name="Ryaboy D."/>
            <person name="Schmutz J."/>
            <person name="Schrader J."/>
            <person name="Segerman B."/>
            <person name="Shin H."/>
            <person name="Siddiqui A."/>
            <person name="Sterky F."/>
            <person name="Terry A."/>
            <person name="Tsai C.J."/>
            <person name="Uberbacher E."/>
            <person name="Unneberg P."/>
            <person name="Vahala J."/>
            <person name="Wall K."/>
            <person name="Wessler S."/>
            <person name="Yang G."/>
            <person name="Yin T."/>
            <person name="Douglas C."/>
            <person name="Marra M."/>
            <person name="Sandberg G."/>
            <person name="Van de Peer Y."/>
            <person name="Rokhsar D."/>
        </authorList>
    </citation>
    <scope>NUCLEOTIDE SEQUENCE [LARGE SCALE GENOMIC DNA]</scope>
    <source>
        <strain evidence="2">cv. Nisqually</strain>
    </source>
</reference>
<proteinExistence type="predicted"/>
<gene>
    <name evidence="1" type="ORF">POPTR_017G057660</name>
</gene>
<protein>
    <submittedName>
        <fullName evidence="1">Uncharacterized protein</fullName>
    </submittedName>
</protein>
<evidence type="ECO:0000313" key="2">
    <source>
        <dbReference type="Proteomes" id="UP000006729"/>
    </source>
</evidence>
<accession>A0A3N7G6N1</accession>